<comment type="subcellular location">
    <subcellularLocation>
        <location evidence="1">Endoplasmic reticulum membrane</location>
        <topology evidence="1">Multi-pass membrane protein</topology>
    </subcellularLocation>
</comment>
<dbReference type="InterPro" id="IPR009617">
    <property type="entry name" value="Seipin"/>
</dbReference>
<name>A0A388LHM5_CHABU</name>
<keyword evidence="6 8" id="KW-0472">Membrane</keyword>
<sequence length="577" mass="63759">MNCEGMMTVGTLFRPGLLLRSAISNNGLSSKNARRDGREVSREVPSPCRQQHKPGRVTCLTVKVTRAILVWSLTWILFITLVVSSLPVYLFLVWQFVPSVVKTTQPLYFDYRLQSPTATVLLLPPDKLGASQVANSPTHGPRFIPAGQKVNVWVNLKLPDSYTNRGIGVFQVTVELLSSNDNALARSTQPCIMPFQSLPVRLVRGALLIMPLIWGLVDDDQEIKLHVIRGYVERKVPVTVIRVMLDARAGMPLKSGLPEVYAADVIVDTTPRGFLAFVHRWRITSFVWGAFGLLFIEIIVLLHCCRWVVPKIRSKHTATEQSTAPTARVVAESQQRPSSTQSMYERLSSDSEESSEEDVLGQEDSSQSELEYDGELANFLLLERQLLHSRYSGEREQTHPRQDTSLDDRVEVGLNDHEEEGTGEGVGDDDDDNAEEEEEDEVALEGKRWMKMRRSSSLRRTEPWVTGLTTASKKNSVAATNDLSDDGCETQQVIFYQFPDDRQMMDNALGCLSQGIPPGVTEGAGNDSCTVLSGSEASHSGGSDPYGIGARADPSALDKGKGVASNGTVNIQHMDEE</sequence>
<keyword evidence="4 8" id="KW-1133">Transmembrane helix</keyword>
<evidence type="ECO:0000256" key="2">
    <source>
        <dbReference type="ARBA" id="ARBA00022692"/>
    </source>
</evidence>
<evidence type="ECO:0000256" key="6">
    <source>
        <dbReference type="ARBA" id="ARBA00023136"/>
    </source>
</evidence>
<comment type="caution">
    <text evidence="9">The sequence shown here is derived from an EMBL/GenBank/DDBJ whole genome shotgun (WGS) entry which is preliminary data.</text>
</comment>
<keyword evidence="10" id="KW-1185">Reference proteome</keyword>
<dbReference type="CDD" id="cd23995">
    <property type="entry name" value="Seipin_BSCL2_like"/>
    <property type="match status" value="1"/>
</dbReference>
<keyword evidence="5" id="KW-0443">Lipid metabolism</keyword>
<keyword evidence="2 8" id="KW-0812">Transmembrane</keyword>
<feature type="region of interest" description="Disordered" evidence="7">
    <location>
        <begin position="523"/>
        <end position="577"/>
    </location>
</feature>
<keyword evidence="3" id="KW-0256">Endoplasmic reticulum</keyword>
<feature type="region of interest" description="Disordered" evidence="7">
    <location>
        <begin position="318"/>
        <end position="367"/>
    </location>
</feature>
<evidence type="ECO:0000313" key="10">
    <source>
        <dbReference type="Proteomes" id="UP000265515"/>
    </source>
</evidence>
<reference evidence="9 10" key="1">
    <citation type="journal article" date="2018" name="Cell">
        <title>The Chara Genome: Secondary Complexity and Implications for Plant Terrestrialization.</title>
        <authorList>
            <person name="Nishiyama T."/>
            <person name="Sakayama H."/>
            <person name="Vries J.D."/>
            <person name="Buschmann H."/>
            <person name="Saint-Marcoux D."/>
            <person name="Ullrich K.K."/>
            <person name="Haas F.B."/>
            <person name="Vanderstraeten L."/>
            <person name="Becker D."/>
            <person name="Lang D."/>
            <person name="Vosolsobe S."/>
            <person name="Rombauts S."/>
            <person name="Wilhelmsson P.K.I."/>
            <person name="Janitza P."/>
            <person name="Kern R."/>
            <person name="Heyl A."/>
            <person name="Rumpler F."/>
            <person name="Villalobos L.I.A.C."/>
            <person name="Clay J.M."/>
            <person name="Skokan R."/>
            <person name="Toyoda A."/>
            <person name="Suzuki Y."/>
            <person name="Kagoshima H."/>
            <person name="Schijlen E."/>
            <person name="Tajeshwar N."/>
            <person name="Catarino B."/>
            <person name="Hetherington A.J."/>
            <person name="Saltykova A."/>
            <person name="Bonnot C."/>
            <person name="Breuninger H."/>
            <person name="Symeonidi A."/>
            <person name="Radhakrishnan G.V."/>
            <person name="Van Nieuwerburgh F."/>
            <person name="Deforce D."/>
            <person name="Chang C."/>
            <person name="Karol K.G."/>
            <person name="Hedrich R."/>
            <person name="Ulvskov P."/>
            <person name="Glockner G."/>
            <person name="Delwiche C.F."/>
            <person name="Petrasek J."/>
            <person name="Van de Peer Y."/>
            <person name="Friml J."/>
            <person name="Beilby M."/>
            <person name="Dolan L."/>
            <person name="Kohara Y."/>
            <person name="Sugano S."/>
            <person name="Fujiyama A."/>
            <person name="Delaux P.-M."/>
            <person name="Quint M."/>
            <person name="TheiBen G."/>
            <person name="Hagemann M."/>
            <person name="Harholt J."/>
            <person name="Dunand C."/>
            <person name="Zachgo S."/>
            <person name="Langdale J."/>
            <person name="Maumus F."/>
            <person name="Straeten D.V.D."/>
            <person name="Gould S.B."/>
            <person name="Rensing S.A."/>
        </authorList>
    </citation>
    <scope>NUCLEOTIDE SEQUENCE [LARGE SCALE GENOMIC DNA]</scope>
    <source>
        <strain evidence="9 10">S276</strain>
    </source>
</reference>
<evidence type="ECO:0008006" key="11">
    <source>
        <dbReference type="Google" id="ProtNLM"/>
    </source>
</evidence>
<feature type="compositionally biased region" description="Polar residues" evidence="7">
    <location>
        <begin position="527"/>
        <end position="541"/>
    </location>
</feature>
<dbReference type="GO" id="GO:0140042">
    <property type="term" value="P:lipid droplet formation"/>
    <property type="evidence" value="ECO:0007669"/>
    <property type="project" value="UniProtKB-ARBA"/>
</dbReference>
<evidence type="ECO:0000256" key="7">
    <source>
        <dbReference type="SAM" id="MobiDB-lite"/>
    </source>
</evidence>
<dbReference type="PANTHER" id="PTHR21212">
    <property type="entry name" value="BERNARDINELLI-SEIP CONGENITAL LIPODYSTROPHY 2 HOMOLOG BSCL2 PROTEIN"/>
    <property type="match status" value="1"/>
</dbReference>
<evidence type="ECO:0000256" key="3">
    <source>
        <dbReference type="ARBA" id="ARBA00022824"/>
    </source>
</evidence>
<evidence type="ECO:0000256" key="8">
    <source>
        <dbReference type="SAM" id="Phobius"/>
    </source>
</evidence>
<feature type="region of interest" description="Disordered" evidence="7">
    <location>
        <begin position="415"/>
        <end position="443"/>
    </location>
</feature>
<proteinExistence type="predicted"/>
<feature type="compositionally biased region" description="Acidic residues" evidence="7">
    <location>
        <begin position="350"/>
        <end position="361"/>
    </location>
</feature>
<feature type="region of interest" description="Disordered" evidence="7">
    <location>
        <begin position="29"/>
        <end position="52"/>
    </location>
</feature>
<dbReference type="GO" id="GO:0006629">
    <property type="term" value="P:lipid metabolic process"/>
    <property type="evidence" value="ECO:0007669"/>
    <property type="project" value="UniProtKB-KW"/>
</dbReference>
<feature type="transmembrane region" description="Helical" evidence="8">
    <location>
        <begin position="73"/>
        <end position="97"/>
    </location>
</feature>
<evidence type="ECO:0000256" key="4">
    <source>
        <dbReference type="ARBA" id="ARBA00022989"/>
    </source>
</evidence>
<dbReference type="AlphaFoldDB" id="A0A388LHM5"/>
<dbReference type="STRING" id="69332.A0A388LHM5"/>
<gene>
    <name evidence="9" type="ORF">CBR_g34005</name>
</gene>
<evidence type="ECO:0000313" key="9">
    <source>
        <dbReference type="EMBL" id="GBG81824.1"/>
    </source>
</evidence>
<feature type="compositionally biased region" description="Acidic residues" evidence="7">
    <location>
        <begin position="417"/>
        <end position="443"/>
    </location>
</feature>
<feature type="compositionally biased region" description="Basic and acidic residues" evidence="7">
    <location>
        <begin position="33"/>
        <end position="42"/>
    </location>
</feature>
<accession>A0A388LHM5</accession>
<dbReference type="GO" id="GO:0005789">
    <property type="term" value="C:endoplasmic reticulum membrane"/>
    <property type="evidence" value="ECO:0007669"/>
    <property type="project" value="UniProtKB-SubCell"/>
</dbReference>
<feature type="compositionally biased region" description="Polar residues" evidence="7">
    <location>
        <begin position="332"/>
        <end position="343"/>
    </location>
</feature>
<evidence type="ECO:0000256" key="1">
    <source>
        <dbReference type="ARBA" id="ARBA00004477"/>
    </source>
</evidence>
<dbReference type="EMBL" id="BFEA01000388">
    <property type="protein sequence ID" value="GBG81824.1"/>
    <property type="molecule type" value="Genomic_DNA"/>
</dbReference>
<protein>
    <recommendedName>
        <fullName evidence="11">Seipin</fullName>
    </recommendedName>
</protein>
<dbReference type="Gramene" id="GBG81824">
    <property type="protein sequence ID" value="GBG81824"/>
    <property type="gene ID" value="CBR_g34005"/>
</dbReference>
<organism evidence="9 10">
    <name type="scientific">Chara braunii</name>
    <name type="common">Braun's stonewort</name>
    <dbReference type="NCBI Taxonomy" id="69332"/>
    <lineage>
        <taxon>Eukaryota</taxon>
        <taxon>Viridiplantae</taxon>
        <taxon>Streptophyta</taxon>
        <taxon>Charophyceae</taxon>
        <taxon>Charales</taxon>
        <taxon>Characeae</taxon>
        <taxon>Chara</taxon>
    </lineage>
</organism>
<feature type="transmembrane region" description="Helical" evidence="8">
    <location>
        <begin position="286"/>
        <end position="309"/>
    </location>
</feature>
<dbReference type="Proteomes" id="UP000265515">
    <property type="component" value="Unassembled WGS sequence"/>
</dbReference>
<dbReference type="OrthoDB" id="3990054at2759"/>
<evidence type="ECO:0000256" key="5">
    <source>
        <dbReference type="ARBA" id="ARBA00023098"/>
    </source>
</evidence>
<dbReference type="Pfam" id="PF06775">
    <property type="entry name" value="Seipin"/>
    <property type="match status" value="1"/>
</dbReference>
<dbReference type="PANTHER" id="PTHR21212:SF0">
    <property type="entry name" value="SEIPIN"/>
    <property type="match status" value="1"/>
</dbReference>